<dbReference type="Proteomes" id="UP001184853">
    <property type="component" value="Unassembled WGS sequence"/>
</dbReference>
<dbReference type="EMBL" id="JAVDQS010000002">
    <property type="protein sequence ID" value="MDR6404394.1"/>
    <property type="molecule type" value="Genomic_DNA"/>
</dbReference>
<gene>
    <name evidence="1" type="ORF">J2781_001309</name>
</gene>
<dbReference type="RefSeq" id="WP_147296999.1">
    <property type="nucleotide sequence ID" value="NZ_JAVDQS010000002.1"/>
</dbReference>
<keyword evidence="2" id="KW-1185">Reference proteome</keyword>
<evidence type="ECO:0000313" key="1">
    <source>
        <dbReference type="EMBL" id="MDR6404394.1"/>
    </source>
</evidence>
<name>A0ABU1LCH0_9FLAO</name>
<comment type="caution">
    <text evidence="1">The sequence shown here is derived from an EMBL/GenBank/DDBJ whole genome shotgun (WGS) entry which is preliminary data.</text>
</comment>
<sequence length="188" mass="21056">MKHLFFYLGVFLTLTACKKSENAPKAVNSDAEITQKINQMYSVYGKSSEAMYDNPFSDTIFSSGLKKTLDEAVKASNEDIEKVKKSAHPEDKPQVFEGSVFTSLYEGYTTYKILSVKMIDGSNPAKSEVSVEFENSKETPKITWTDKVNLINSGNGWKIDNINFDKKITDSDLKKSLKAFMEGAKTTK</sequence>
<accession>A0ABU1LCH0</accession>
<evidence type="ECO:0000313" key="2">
    <source>
        <dbReference type="Proteomes" id="UP001184853"/>
    </source>
</evidence>
<protein>
    <recommendedName>
        <fullName evidence="3">DUF3828 domain-containing protein</fullName>
    </recommendedName>
</protein>
<reference evidence="1 2" key="1">
    <citation type="submission" date="2023-07" db="EMBL/GenBank/DDBJ databases">
        <title>Sorghum-associated microbial communities from plants grown in Nebraska, USA.</title>
        <authorList>
            <person name="Schachtman D."/>
        </authorList>
    </citation>
    <scope>NUCLEOTIDE SEQUENCE [LARGE SCALE GENOMIC DNA]</scope>
    <source>
        <strain evidence="1 2">DS1709</strain>
    </source>
</reference>
<organism evidence="1 2">
    <name type="scientific">Chryseobacterium geocarposphaerae</name>
    <dbReference type="NCBI Taxonomy" id="1416776"/>
    <lineage>
        <taxon>Bacteria</taxon>
        <taxon>Pseudomonadati</taxon>
        <taxon>Bacteroidota</taxon>
        <taxon>Flavobacteriia</taxon>
        <taxon>Flavobacteriales</taxon>
        <taxon>Weeksellaceae</taxon>
        <taxon>Chryseobacterium group</taxon>
        <taxon>Chryseobacterium</taxon>
    </lineage>
</organism>
<dbReference type="PROSITE" id="PS51257">
    <property type="entry name" value="PROKAR_LIPOPROTEIN"/>
    <property type="match status" value="1"/>
</dbReference>
<evidence type="ECO:0008006" key="3">
    <source>
        <dbReference type="Google" id="ProtNLM"/>
    </source>
</evidence>
<proteinExistence type="predicted"/>